<evidence type="ECO:0000256" key="4">
    <source>
        <dbReference type="ARBA" id="ARBA00022960"/>
    </source>
</evidence>
<name>A0A6J6H0E3_9ZZZZ</name>
<feature type="transmembrane region" description="Helical" evidence="7">
    <location>
        <begin position="60"/>
        <end position="93"/>
    </location>
</feature>
<dbReference type="GO" id="GO:0005886">
    <property type="term" value="C:plasma membrane"/>
    <property type="evidence" value="ECO:0007669"/>
    <property type="project" value="UniProtKB-SubCell"/>
</dbReference>
<sequence length="173" mass="18435">MIERIVLLAENGYARLVLIGLMFLGIQTTLFNDMRPFGVCIQIMVLLAASSGLARGSETGAIAGFIVGLLYDLVLTTPLGLCAIVFAGVGYLAGFAQSFVHDSTWWSRMLLGSIASAAGMVLLPLAFALTGAEGVITTHIFVVAIVVALFNAVFCVPVERLCRWALSEPQLVR</sequence>
<evidence type="ECO:0000256" key="7">
    <source>
        <dbReference type="SAM" id="Phobius"/>
    </source>
</evidence>
<keyword evidence="4" id="KW-0133">Cell shape</keyword>
<organism evidence="8">
    <name type="scientific">freshwater metagenome</name>
    <dbReference type="NCBI Taxonomy" id="449393"/>
    <lineage>
        <taxon>unclassified sequences</taxon>
        <taxon>metagenomes</taxon>
        <taxon>ecological metagenomes</taxon>
    </lineage>
</organism>
<evidence type="ECO:0000256" key="6">
    <source>
        <dbReference type="ARBA" id="ARBA00023136"/>
    </source>
</evidence>
<accession>A0A6J6H0E3</accession>
<evidence type="ECO:0000256" key="1">
    <source>
        <dbReference type="ARBA" id="ARBA00004651"/>
    </source>
</evidence>
<gene>
    <name evidence="8" type="ORF">UFOPK1808_01140</name>
    <name evidence="9" type="ORF">UFOPK1889_00604</name>
</gene>
<evidence type="ECO:0000313" key="8">
    <source>
        <dbReference type="EMBL" id="CAB4607137.1"/>
    </source>
</evidence>
<comment type="subcellular location">
    <subcellularLocation>
        <location evidence="1">Cell membrane</location>
        <topology evidence="1">Multi-pass membrane protein</topology>
    </subcellularLocation>
</comment>
<feature type="transmembrane region" description="Helical" evidence="7">
    <location>
        <begin position="12"/>
        <end position="30"/>
    </location>
</feature>
<keyword evidence="5 7" id="KW-1133">Transmembrane helix</keyword>
<protein>
    <submittedName>
        <fullName evidence="8">Unannotated protein</fullName>
    </submittedName>
</protein>
<evidence type="ECO:0000256" key="5">
    <source>
        <dbReference type="ARBA" id="ARBA00022989"/>
    </source>
</evidence>
<keyword evidence="6 7" id="KW-0472">Membrane</keyword>
<proteinExistence type="predicted"/>
<dbReference type="Pfam" id="PF04093">
    <property type="entry name" value="MreD"/>
    <property type="match status" value="1"/>
</dbReference>
<reference evidence="8" key="1">
    <citation type="submission" date="2020-05" db="EMBL/GenBank/DDBJ databases">
        <authorList>
            <person name="Chiriac C."/>
            <person name="Salcher M."/>
            <person name="Ghai R."/>
            <person name="Kavagutti S V."/>
        </authorList>
    </citation>
    <scope>NUCLEOTIDE SEQUENCE</scope>
</reference>
<dbReference type="GO" id="GO:0008360">
    <property type="term" value="P:regulation of cell shape"/>
    <property type="evidence" value="ECO:0007669"/>
    <property type="project" value="UniProtKB-KW"/>
</dbReference>
<feature type="transmembrane region" description="Helical" evidence="7">
    <location>
        <begin position="105"/>
        <end position="129"/>
    </location>
</feature>
<keyword evidence="3 7" id="KW-0812">Transmembrane</keyword>
<dbReference type="AlphaFoldDB" id="A0A6J6H0E3"/>
<evidence type="ECO:0000256" key="3">
    <source>
        <dbReference type="ARBA" id="ARBA00022692"/>
    </source>
</evidence>
<dbReference type="InterPro" id="IPR007227">
    <property type="entry name" value="Cell_shape_determining_MreD"/>
</dbReference>
<evidence type="ECO:0000256" key="2">
    <source>
        <dbReference type="ARBA" id="ARBA00022475"/>
    </source>
</evidence>
<keyword evidence="2" id="KW-1003">Cell membrane</keyword>
<dbReference type="EMBL" id="CAEZUZ010000081">
    <property type="protein sequence ID" value="CAB4616696.1"/>
    <property type="molecule type" value="Genomic_DNA"/>
</dbReference>
<evidence type="ECO:0000313" key="9">
    <source>
        <dbReference type="EMBL" id="CAB4616696.1"/>
    </source>
</evidence>
<feature type="transmembrane region" description="Helical" evidence="7">
    <location>
        <begin position="135"/>
        <end position="156"/>
    </location>
</feature>
<dbReference type="EMBL" id="CAEZUL010000150">
    <property type="protein sequence ID" value="CAB4607137.1"/>
    <property type="molecule type" value="Genomic_DNA"/>
</dbReference>
<dbReference type="NCBIfam" id="TIGR03426">
    <property type="entry name" value="shape_MreD"/>
    <property type="match status" value="1"/>
</dbReference>